<dbReference type="Proteomes" id="UP001165740">
    <property type="component" value="Chromosome 1"/>
</dbReference>
<evidence type="ECO:0000313" key="2">
    <source>
        <dbReference type="RefSeq" id="XP_055874478.1"/>
    </source>
</evidence>
<gene>
    <name evidence="2" type="primary">LOC129924265</name>
</gene>
<sequence>MILLRLTSLEKVFRPLKITVHVMLQMEEDAGPDIYIYIWRESIKEGSRIADVIHNGSRKKGKNATAPGDYIYPTCDRSSVSRIGLFSHTRSCKGFDLVIPLQKHQHIISIHSSSNDLHMKQHHAELTSPTEESFHHALATIQKQNEKVVSLFGTSPERPSESGSTLLLTSSVSYDQLNDQQPLLFEPKSGLSDFC</sequence>
<keyword evidence="1" id="KW-1185">Reference proteome</keyword>
<dbReference type="RefSeq" id="XP_055874478.1">
    <property type="nucleotide sequence ID" value="XM_056018503.1"/>
</dbReference>
<name>A0A9W2ZHN4_BIOGL</name>
<proteinExistence type="predicted"/>
<organism evidence="1 2">
    <name type="scientific">Biomphalaria glabrata</name>
    <name type="common">Bloodfluke planorb</name>
    <name type="synonym">Freshwater snail</name>
    <dbReference type="NCBI Taxonomy" id="6526"/>
    <lineage>
        <taxon>Eukaryota</taxon>
        <taxon>Metazoa</taxon>
        <taxon>Spiralia</taxon>
        <taxon>Lophotrochozoa</taxon>
        <taxon>Mollusca</taxon>
        <taxon>Gastropoda</taxon>
        <taxon>Heterobranchia</taxon>
        <taxon>Euthyneura</taxon>
        <taxon>Panpulmonata</taxon>
        <taxon>Hygrophila</taxon>
        <taxon>Lymnaeoidea</taxon>
        <taxon>Planorbidae</taxon>
        <taxon>Biomphalaria</taxon>
    </lineage>
</organism>
<accession>A0A9W2ZHN4</accession>
<reference evidence="2" key="1">
    <citation type="submission" date="2025-08" db="UniProtKB">
        <authorList>
            <consortium name="RefSeq"/>
        </authorList>
    </citation>
    <scope>IDENTIFICATION</scope>
</reference>
<evidence type="ECO:0000313" key="1">
    <source>
        <dbReference type="Proteomes" id="UP001165740"/>
    </source>
</evidence>
<dbReference type="OrthoDB" id="425681at2759"/>
<dbReference type="GeneID" id="129924265"/>
<protein>
    <submittedName>
        <fullName evidence="2">Uncharacterized protein LOC129924265</fullName>
    </submittedName>
</protein>
<dbReference type="AlphaFoldDB" id="A0A9W2ZHN4"/>